<dbReference type="GO" id="GO:0004674">
    <property type="term" value="F:protein serine/threonine kinase activity"/>
    <property type="evidence" value="ECO:0007669"/>
    <property type="project" value="TreeGrafter"/>
</dbReference>
<feature type="coiled-coil region" evidence="5">
    <location>
        <begin position="303"/>
        <end position="348"/>
    </location>
</feature>
<evidence type="ECO:0000313" key="7">
    <source>
        <dbReference type="EMBL" id="GBB83317.1"/>
    </source>
</evidence>
<proteinExistence type="predicted"/>
<dbReference type="InterPro" id="IPR001245">
    <property type="entry name" value="Ser-Thr/Tyr_kinase_cat_dom"/>
</dbReference>
<comment type="caution">
    <text evidence="7">The sequence shown here is derived from an EMBL/GenBank/DDBJ whole genome shotgun (WGS) entry which is preliminary data.</text>
</comment>
<evidence type="ECO:0000256" key="5">
    <source>
        <dbReference type="SAM" id="Coils"/>
    </source>
</evidence>
<evidence type="ECO:0000256" key="4">
    <source>
        <dbReference type="ARBA" id="ARBA00022840"/>
    </source>
</evidence>
<evidence type="ECO:0000313" key="8">
    <source>
        <dbReference type="Proteomes" id="UP000247702"/>
    </source>
</evidence>
<keyword evidence="5" id="KW-0175">Coiled coil</keyword>
<dbReference type="SUPFAM" id="SSF56112">
    <property type="entry name" value="Protein kinase-like (PK-like)"/>
    <property type="match status" value="1"/>
</dbReference>
<evidence type="ECO:0000256" key="2">
    <source>
        <dbReference type="ARBA" id="ARBA00022741"/>
    </source>
</evidence>
<reference evidence="7 8" key="1">
    <citation type="submission" date="2017-11" db="EMBL/GenBank/DDBJ databases">
        <title>The genome of Rhizophagus clarus HR1 reveals common genetic basis of auxotrophy among arbuscular mycorrhizal fungi.</title>
        <authorList>
            <person name="Kobayashi Y."/>
        </authorList>
    </citation>
    <scope>NUCLEOTIDE SEQUENCE [LARGE SCALE GENOMIC DNA]</scope>
    <source>
        <strain evidence="7 8">HR1</strain>
    </source>
</reference>
<dbReference type="EMBL" id="BEXD01000008">
    <property type="protein sequence ID" value="GBB83317.1"/>
    <property type="molecule type" value="Genomic_DNA"/>
</dbReference>
<evidence type="ECO:0000259" key="6">
    <source>
        <dbReference type="PROSITE" id="PS50011"/>
    </source>
</evidence>
<dbReference type="GO" id="GO:0005524">
    <property type="term" value="F:ATP binding"/>
    <property type="evidence" value="ECO:0007669"/>
    <property type="project" value="UniProtKB-KW"/>
</dbReference>
<dbReference type="Proteomes" id="UP000247702">
    <property type="component" value="Unassembled WGS sequence"/>
</dbReference>
<dbReference type="Gene3D" id="1.10.510.10">
    <property type="entry name" value="Transferase(Phosphotransferase) domain 1"/>
    <property type="match status" value="1"/>
</dbReference>
<dbReference type="PANTHER" id="PTHR44329">
    <property type="entry name" value="SERINE/THREONINE-PROTEIN KINASE TNNI3K-RELATED"/>
    <property type="match status" value="1"/>
</dbReference>
<protein>
    <recommendedName>
        <fullName evidence="6">Protein kinase domain-containing protein</fullName>
    </recommendedName>
</protein>
<dbReference type="PROSITE" id="PS50011">
    <property type="entry name" value="PROTEIN_KINASE_DOM"/>
    <property type="match status" value="1"/>
</dbReference>
<feature type="domain" description="Protein kinase" evidence="6">
    <location>
        <begin position="18"/>
        <end position="272"/>
    </location>
</feature>
<keyword evidence="1" id="KW-0808">Transferase</keyword>
<dbReference type="AlphaFoldDB" id="A0A2Z6Q0U1"/>
<organism evidence="7 8">
    <name type="scientific">Rhizophagus clarus</name>
    <dbReference type="NCBI Taxonomy" id="94130"/>
    <lineage>
        <taxon>Eukaryota</taxon>
        <taxon>Fungi</taxon>
        <taxon>Fungi incertae sedis</taxon>
        <taxon>Mucoromycota</taxon>
        <taxon>Glomeromycotina</taxon>
        <taxon>Glomeromycetes</taxon>
        <taxon>Glomerales</taxon>
        <taxon>Glomeraceae</taxon>
        <taxon>Rhizophagus</taxon>
    </lineage>
</organism>
<dbReference type="InterPro" id="IPR000719">
    <property type="entry name" value="Prot_kinase_dom"/>
</dbReference>
<feature type="coiled-coil region" evidence="5">
    <location>
        <begin position="388"/>
        <end position="530"/>
    </location>
</feature>
<keyword evidence="8" id="KW-1185">Reference proteome</keyword>
<dbReference type="PANTHER" id="PTHR44329:SF288">
    <property type="entry name" value="MITOGEN-ACTIVATED PROTEIN KINASE KINASE KINASE 20"/>
    <property type="match status" value="1"/>
</dbReference>
<dbReference type="InterPro" id="IPR051681">
    <property type="entry name" value="Ser/Thr_Kinases-Pseudokinases"/>
</dbReference>
<dbReference type="Pfam" id="PF07714">
    <property type="entry name" value="PK_Tyr_Ser-Thr"/>
    <property type="match status" value="1"/>
</dbReference>
<name>A0A2Z6Q0U1_9GLOM</name>
<sequence length="554" mass="65461">MDQFISKNNLKWIPYNEFENVEYFDGKEFSTICRATYKSIKIVLKCFNYLNNPDENFGEFLNNWKIINNSGKIINIYGFTKNPVTLDYMLIMEYANKGNLRVCLKEITKNWKQILCILYIIIEGLDILHNEDFIHYDFHDGNILCFEYKYTDIIYISDYFKPYPFTKSSLKKNICGVIPFMAPEVLRGNPYTSASNIYSFSMIMWELTSRIPPFNDKAHDFQLALSICKGERPKIIENTPQSYTDLMKKCWNDDPLKRPSASEVLDIIKKWACYTSHLLDFTSEELNEVLEGSPELKFYELKFFEYRQKEKDAKQKLEKAVEENKIQLIDLQQRNSQFEQDNQYLRLELAKQIKEFAEKENTLQTKITYLQNEIYEKQVLTGNLTESLKQNKLASQQIQIQINQLKQEKSNLQEKLAQTEVNIEELKTQQESLIKQKTQLEIELNQFKTNCEQIEQEKVELQNIMGGLIQNQRFAAKLKIKCAKSEKEIAHLVQRLDNEEQIKVQLTRAIQIKEDKINELEQKLINFDSQKELDEFEKKSVNELTNEENTKNIL</sequence>
<dbReference type="InterPro" id="IPR011009">
    <property type="entry name" value="Kinase-like_dom_sf"/>
</dbReference>
<keyword evidence="2" id="KW-0547">Nucleotide-binding</keyword>
<evidence type="ECO:0000256" key="3">
    <source>
        <dbReference type="ARBA" id="ARBA00022777"/>
    </source>
</evidence>
<keyword evidence="4" id="KW-0067">ATP-binding</keyword>
<gene>
    <name evidence="7" type="ORF">RclHR1_10040006</name>
</gene>
<accession>A0A2Z6Q0U1</accession>
<keyword evidence="3" id="KW-0418">Kinase</keyword>
<evidence type="ECO:0000256" key="1">
    <source>
        <dbReference type="ARBA" id="ARBA00022679"/>
    </source>
</evidence>